<evidence type="ECO:0000256" key="1">
    <source>
        <dbReference type="SAM" id="MobiDB-lite"/>
    </source>
</evidence>
<dbReference type="AlphaFoldDB" id="I0V7V3"/>
<name>I0V7V3_9PSEU</name>
<evidence type="ECO:0000313" key="4">
    <source>
        <dbReference type="Proteomes" id="UP000004691"/>
    </source>
</evidence>
<accession>I0V7V3</accession>
<dbReference type="EMBL" id="JH636049">
    <property type="protein sequence ID" value="EID56206.1"/>
    <property type="molecule type" value="Genomic_DNA"/>
</dbReference>
<keyword evidence="4" id="KW-1185">Reference proteome</keyword>
<sequence length="242" mass="24163">MTNPPEPGQFDPWNRQTQSGFPQAGGAPRDPRAEETTRQLPAIGSEPPHENSASPRKRTGLVVGITLGALAVAGGGLALALTGGDDEPPPASALSAPPTTSSSVSAPSSSSAPPSSSASSEAPPSSTSPPVSSQAEPGGVGTSGDTGGEESADSGLADLQDVADELIDGLNAQDADALRALMCSPNSEPFPELPDELVWSLAGEVTVNGEQGTVPVQASYQGTTESLTFDASNTGDGWCLSA</sequence>
<organism evidence="3 4">
    <name type="scientific">Saccharomonospora xinjiangensis XJ-54</name>
    <dbReference type="NCBI Taxonomy" id="882086"/>
    <lineage>
        <taxon>Bacteria</taxon>
        <taxon>Bacillati</taxon>
        <taxon>Actinomycetota</taxon>
        <taxon>Actinomycetes</taxon>
        <taxon>Pseudonocardiales</taxon>
        <taxon>Pseudonocardiaceae</taxon>
        <taxon>Saccharomonospora</taxon>
    </lineage>
</organism>
<gene>
    <name evidence="3" type="ORF">SacxiDRAFT_4016</name>
</gene>
<reference evidence="3 4" key="1">
    <citation type="submission" date="2012-01" db="EMBL/GenBank/DDBJ databases">
        <title>Improved High-Quality Draft sequence of Saccharomonospora xinjiangensis XJ-54.</title>
        <authorList>
            <consortium name="US DOE Joint Genome Institute"/>
            <person name="Lucas S."/>
            <person name="Han J."/>
            <person name="Lapidus A."/>
            <person name="Cheng J.-F."/>
            <person name="Goodwin L."/>
            <person name="Pitluck S."/>
            <person name="Peters L."/>
            <person name="Mikhailova N."/>
            <person name="Teshima H."/>
            <person name="Detter J.C."/>
            <person name="Han C."/>
            <person name="Tapia R."/>
            <person name="Land M."/>
            <person name="Hauser L."/>
            <person name="Kyrpides N."/>
            <person name="Ivanova N."/>
            <person name="Pagani I."/>
            <person name="Brambilla E.-M."/>
            <person name="Klenk H.-P."/>
            <person name="Woyke T."/>
        </authorList>
    </citation>
    <scope>NUCLEOTIDE SEQUENCE [LARGE SCALE GENOMIC DNA]</scope>
    <source>
        <strain evidence="3 4">XJ-54</strain>
    </source>
</reference>
<keyword evidence="2" id="KW-0472">Membrane</keyword>
<keyword evidence="2" id="KW-0812">Transmembrane</keyword>
<feature type="compositionally biased region" description="Low complexity" evidence="1">
    <location>
        <begin position="92"/>
        <end position="133"/>
    </location>
</feature>
<keyword evidence="2" id="KW-1133">Transmembrane helix</keyword>
<dbReference type="STRING" id="882086.SacxiDRAFT_4016"/>
<dbReference type="HOGENOM" id="CLU_1146535_0_0_11"/>
<evidence type="ECO:0000313" key="3">
    <source>
        <dbReference type="EMBL" id="EID56206.1"/>
    </source>
</evidence>
<evidence type="ECO:0000256" key="2">
    <source>
        <dbReference type="SAM" id="Phobius"/>
    </source>
</evidence>
<feature type="transmembrane region" description="Helical" evidence="2">
    <location>
        <begin position="61"/>
        <end position="81"/>
    </location>
</feature>
<dbReference type="Proteomes" id="UP000004691">
    <property type="component" value="Unassembled WGS sequence"/>
</dbReference>
<dbReference type="RefSeq" id="WP_006240440.1">
    <property type="nucleotide sequence ID" value="NZ_JH636049.1"/>
</dbReference>
<feature type="region of interest" description="Disordered" evidence="1">
    <location>
        <begin position="1"/>
        <end position="57"/>
    </location>
</feature>
<protein>
    <submittedName>
        <fullName evidence="3">Uncharacterized protein</fullName>
    </submittedName>
</protein>
<feature type="region of interest" description="Disordered" evidence="1">
    <location>
        <begin position="79"/>
        <end position="159"/>
    </location>
</feature>
<proteinExistence type="predicted"/>